<dbReference type="GO" id="GO:0003676">
    <property type="term" value="F:nucleic acid binding"/>
    <property type="evidence" value="ECO:0007669"/>
    <property type="project" value="UniProtKB-UniRule"/>
</dbReference>
<feature type="compositionally biased region" description="Basic and acidic residues" evidence="1">
    <location>
        <begin position="115"/>
        <end position="135"/>
    </location>
</feature>
<gene>
    <name evidence="3" type="ORF">P5673_021363</name>
</gene>
<dbReference type="CDD" id="cd02636">
    <property type="entry name" value="R3H_sperm-antigen"/>
    <property type="match status" value="1"/>
</dbReference>
<feature type="compositionally biased region" description="Basic and acidic residues" evidence="1">
    <location>
        <begin position="194"/>
        <end position="209"/>
    </location>
</feature>
<dbReference type="Proteomes" id="UP001249851">
    <property type="component" value="Unassembled WGS sequence"/>
</dbReference>
<feature type="domain" description="R3H" evidence="2">
    <location>
        <begin position="42"/>
        <end position="105"/>
    </location>
</feature>
<dbReference type="PIRSF" id="PIRSF037943">
    <property type="entry name" value="Sperm-assoc_antigen_PAG7"/>
    <property type="match status" value="1"/>
</dbReference>
<dbReference type="PROSITE" id="PS51061">
    <property type="entry name" value="R3H"/>
    <property type="match status" value="1"/>
</dbReference>
<dbReference type="PANTHER" id="PTHR13498">
    <property type="entry name" value="SPERM ASSOCIATED ANTIGEN 7"/>
    <property type="match status" value="1"/>
</dbReference>
<comment type="caution">
    <text evidence="3">The sequence shown here is derived from an EMBL/GenBank/DDBJ whole genome shotgun (WGS) entry which is preliminary data.</text>
</comment>
<evidence type="ECO:0000313" key="4">
    <source>
        <dbReference type="Proteomes" id="UP001249851"/>
    </source>
</evidence>
<feature type="region of interest" description="Disordered" evidence="1">
    <location>
        <begin position="1"/>
        <end position="22"/>
    </location>
</feature>
<evidence type="ECO:0000313" key="3">
    <source>
        <dbReference type="EMBL" id="KAK2556473.1"/>
    </source>
</evidence>
<proteinExistence type="predicted"/>
<dbReference type="Pfam" id="PF01424">
    <property type="entry name" value="R3H"/>
    <property type="match status" value="1"/>
</dbReference>
<keyword evidence="4" id="KW-1185">Reference proteome</keyword>
<evidence type="ECO:0000256" key="1">
    <source>
        <dbReference type="SAM" id="MobiDB-lite"/>
    </source>
</evidence>
<protein>
    <submittedName>
        <fullName evidence="3">Sperm-associated antigen 7-like protein</fullName>
    </submittedName>
</protein>
<dbReference type="InterPro" id="IPR034068">
    <property type="entry name" value="R3H_sperm-antigen"/>
</dbReference>
<reference evidence="3" key="2">
    <citation type="journal article" date="2023" name="Science">
        <title>Genomic signatures of disease resistance in endangered staghorn corals.</title>
        <authorList>
            <person name="Vollmer S.V."/>
            <person name="Selwyn J.D."/>
            <person name="Despard B.A."/>
            <person name="Roesel C.L."/>
        </authorList>
    </citation>
    <scope>NUCLEOTIDE SEQUENCE</scope>
    <source>
        <strain evidence="3">K2</strain>
    </source>
</reference>
<dbReference type="EMBL" id="JARQWQ010000055">
    <property type="protein sequence ID" value="KAK2556473.1"/>
    <property type="molecule type" value="Genomic_DNA"/>
</dbReference>
<sequence>MDLLGSILKSMDAPPTTEVDKKAKEERAKLKKLQVQEKKKNAEFRAKTEKEVTEFIKDTKETRLKYPPLTRIQRSIVHDVAEIAGLTTFSFGEDEVDRYVMLFKKEFPPSDEELDAYRNGEEFDPEAAGKCKDESQSAEDSDGVVTARSASKKAAQPPPTYYKDKYKHLLGADSGKDAARVTKSNSAYGYVPSENKRDQRSIEETLNDIRKRKRLRPGDIENEDEQG</sequence>
<dbReference type="PANTHER" id="PTHR13498:SF3">
    <property type="entry name" value="SPERM-ASSOCIATED ANTIGEN 7"/>
    <property type="match status" value="1"/>
</dbReference>
<reference evidence="3" key="1">
    <citation type="journal article" date="2023" name="G3 (Bethesda)">
        <title>Whole genome assembly and annotation of the endangered Caribbean coral Acropora cervicornis.</title>
        <authorList>
            <person name="Selwyn J.D."/>
            <person name="Vollmer S.V."/>
        </authorList>
    </citation>
    <scope>NUCLEOTIDE SEQUENCE</scope>
    <source>
        <strain evidence="3">K2</strain>
    </source>
</reference>
<dbReference type="Gene3D" id="3.30.1370.50">
    <property type="entry name" value="R3H-like domain"/>
    <property type="match status" value="1"/>
</dbReference>
<evidence type="ECO:0000259" key="2">
    <source>
        <dbReference type="PROSITE" id="PS51061"/>
    </source>
</evidence>
<accession>A0AAD9V0B1</accession>
<organism evidence="3 4">
    <name type="scientific">Acropora cervicornis</name>
    <name type="common">Staghorn coral</name>
    <dbReference type="NCBI Taxonomy" id="6130"/>
    <lineage>
        <taxon>Eukaryota</taxon>
        <taxon>Metazoa</taxon>
        <taxon>Cnidaria</taxon>
        <taxon>Anthozoa</taxon>
        <taxon>Hexacorallia</taxon>
        <taxon>Scleractinia</taxon>
        <taxon>Astrocoeniina</taxon>
        <taxon>Acroporidae</taxon>
        <taxon>Acropora</taxon>
    </lineage>
</organism>
<name>A0AAD9V0B1_ACRCE</name>
<dbReference type="AlphaFoldDB" id="A0AAD9V0B1"/>
<feature type="region of interest" description="Disordered" evidence="1">
    <location>
        <begin position="111"/>
        <end position="227"/>
    </location>
</feature>
<dbReference type="SUPFAM" id="SSF82708">
    <property type="entry name" value="R3H domain"/>
    <property type="match status" value="1"/>
</dbReference>
<dbReference type="InterPro" id="IPR036867">
    <property type="entry name" value="R3H_dom_sf"/>
</dbReference>
<dbReference type="InterPro" id="IPR017330">
    <property type="entry name" value="SPAG7"/>
</dbReference>
<dbReference type="SMART" id="SM00393">
    <property type="entry name" value="R3H"/>
    <property type="match status" value="1"/>
</dbReference>
<dbReference type="InterPro" id="IPR001374">
    <property type="entry name" value="R3H_dom"/>
</dbReference>